<sequence length="278" mass="30778">MSQTKSDHWSSESYQKSASFVPKLATKILQWLDPRPDDIVLDIGCGDGVLDLKIAEILSQGSGRIYGTDSSPAMIKAAEKTAQGLGVTQCTFEVVDALDIARTSSIEKASFSKAFSNAAMHWILTCPQSRKEDFFAGVRDALVPGGIFAFEMGGLGNVSEMRAGLLMGVARRVGMQKALQADPWFFPDEKWATEIMEQTVGGWKVERVEREWRPTPADEGGVEGWVKLMGKRFFEVVPEEEREDCINEVVEVLTEVCRNPSGGFTFGYVRLRVLARKL</sequence>
<proteinExistence type="predicted"/>
<reference evidence="2" key="1">
    <citation type="submission" date="2021-03" db="EMBL/GenBank/DDBJ databases">
        <title>Revisited historic fungal species revealed as producer of novel bioactive compounds through whole genome sequencing and comparative genomics.</title>
        <authorList>
            <person name="Vignolle G.A."/>
            <person name="Hochenegger N."/>
            <person name="Mach R.L."/>
            <person name="Mach-Aigner A.R."/>
            <person name="Javad Rahimi M."/>
            <person name="Salim K.A."/>
            <person name="Chan C.M."/>
            <person name="Lim L.B.L."/>
            <person name="Cai F."/>
            <person name="Druzhinina I.S."/>
            <person name="U'Ren J.M."/>
            <person name="Derntl C."/>
        </authorList>
    </citation>
    <scope>NUCLEOTIDE SEQUENCE</scope>
    <source>
        <strain evidence="2">TUCIM 5799</strain>
    </source>
</reference>
<dbReference type="Gene3D" id="3.40.50.150">
    <property type="entry name" value="Vaccinia Virus protein VP39"/>
    <property type="match status" value="1"/>
</dbReference>
<dbReference type="AlphaFoldDB" id="A0A9P9WJY7"/>
<comment type="caution">
    <text evidence="2">The sequence shown here is derived from an EMBL/GenBank/DDBJ whole genome shotgun (WGS) entry which is preliminary data.</text>
</comment>
<protein>
    <recommendedName>
        <fullName evidence="1">Methyltransferase domain-containing protein</fullName>
    </recommendedName>
</protein>
<dbReference type="InterPro" id="IPR029063">
    <property type="entry name" value="SAM-dependent_MTases_sf"/>
</dbReference>
<dbReference type="Proteomes" id="UP000829685">
    <property type="component" value="Unassembled WGS sequence"/>
</dbReference>
<dbReference type="Pfam" id="PF13847">
    <property type="entry name" value="Methyltransf_31"/>
    <property type="match status" value="1"/>
</dbReference>
<dbReference type="PANTHER" id="PTHR43861">
    <property type="entry name" value="TRANS-ACONITATE 2-METHYLTRANSFERASE-RELATED"/>
    <property type="match status" value="1"/>
</dbReference>
<keyword evidence="3" id="KW-1185">Reference proteome</keyword>
<dbReference type="PANTHER" id="PTHR43861:SF1">
    <property type="entry name" value="TRANS-ACONITATE 2-METHYLTRANSFERASE"/>
    <property type="match status" value="1"/>
</dbReference>
<evidence type="ECO:0000259" key="1">
    <source>
        <dbReference type="Pfam" id="PF13847"/>
    </source>
</evidence>
<organism evidence="2 3">
    <name type="scientific">Neoarthrinium moseri</name>
    <dbReference type="NCBI Taxonomy" id="1658444"/>
    <lineage>
        <taxon>Eukaryota</taxon>
        <taxon>Fungi</taxon>
        <taxon>Dikarya</taxon>
        <taxon>Ascomycota</taxon>
        <taxon>Pezizomycotina</taxon>
        <taxon>Sordariomycetes</taxon>
        <taxon>Xylariomycetidae</taxon>
        <taxon>Amphisphaeriales</taxon>
        <taxon>Apiosporaceae</taxon>
        <taxon>Neoarthrinium</taxon>
    </lineage>
</organism>
<feature type="domain" description="Methyltransferase" evidence="1">
    <location>
        <begin position="37"/>
        <end position="151"/>
    </location>
</feature>
<evidence type="ECO:0000313" key="2">
    <source>
        <dbReference type="EMBL" id="KAI1867434.1"/>
    </source>
</evidence>
<name>A0A9P9WJY7_9PEZI</name>
<dbReference type="CDD" id="cd02440">
    <property type="entry name" value="AdoMet_MTases"/>
    <property type="match status" value="1"/>
</dbReference>
<gene>
    <name evidence="2" type="ORF">JX265_007236</name>
</gene>
<accession>A0A9P9WJY7</accession>
<dbReference type="InterPro" id="IPR025714">
    <property type="entry name" value="Methyltranfer_dom"/>
</dbReference>
<evidence type="ECO:0000313" key="3">
    <source>
        <dbReference type="Proteomes" id="UP000829685"/>
    </source>
</evidence>
<dbReference type="SUPFAM" id="SSF53335">
    <property type="entry name" value="S-adenosyl-L-methionine-dependent methyltransferases"/>
    <property type="match status" value="1"/>
</dbReference>
<dbReference type="EMBL" id="JAFIMR010000018">
    <property type="protein sequence ID" value="KAI1867434.1"/>
    <property type="molecule type" value="Genomic_DNA"/>
</dbReference>